<organism evidence="1">
    <name type="scientific">Pluralibacter gergoviae</name>
    <name type="common">Enterobacter gergoviae</name>
    <dbReference type="NCBI Taxonomy" id="61647"/>
    <lineage>
        <taxon>Bacteria</taxon>
        <taxon>Pseudomonadati</taxon>
        <taxon>Pseudomonadota</taxon>
        <taxon>Gammaproteobacteria</taxon>
        <taxon>Enterobacterales</taxon>
        <taxon>Enterobacteriaceae</taxon>
        <taxon>Pluralibacter</taxon>
    </lineage>
</organism>
<comment type="caution">
    <text evidence="1">The sequence shown here is derived from an EMBL/GenBank/DDBJ whole genome shotgun (WGS) entry which is preliminary data.</text>
</comment>
<accession>A0AAI9GJY3</accession>
<dbReference type="AlphaFoldDB" id="A0AAI9GJY3"/>
<reference evidence="1" key="1">
    <citation type="submission" date="2024-02" db="EMBL/GenBank/DDBJ databases">
        <authorList>
            <consortium name="Clinical and Environmental Microbiology Branch: Whole genome sequencing antimicrobial resistance pathogens in the healthcare setting"/>
        </authorList>
    </citation>
    <scope>NUCLEOTIDE SEQUENCE</scope>
    <source>
        <strain evidence="1">2021DK-00143</strain>
    </source>
</reference>
<sequence length="68" mass="7721">MNIDTSRIAASVSQIKWALDMDFLKAVVLVVLTHIVAPLAVRYIETNFPQQCVYETRGDREENGNGRR</sequence>
<name>A0AAI9GJY3_PLUGE</name>
<gene>
    <name evidence="1" type="ORF">QEG54_002566</name>
</gene>
<protein>
    <submittedName>
        <fullName evidence="1">Uncharacterized protein</fullName>
    </submittedName>
</protein>
<evidence type="ECO:0000313" key="1">
    <source>
        <dbReference type="EMBL" id="EML1471827.1"/>
    </source>
</evidence>
<dbReference type="RefSeq" id="WP_048285640.1">
    <property type="nucleotide sequence ID" value="NZ_CACVCI010000001.1"/>
</dbReference>
<dbReference type="EMBL" id="ABLOKC030000012">
    <property type="protein sequence ID" value="EML1471827.1"/>
    <property type="molecule type" value="Genomic_DNA"/>
</dbReference>
<proteinExistence type="predicted"/>